<accession>A0A7C4KGK4</accession>
<proteinExistence type="predicted"/>
<dbReference type="GO" id="GO:0000166">
    <property type="term" value="F:nucleotide binding"/>
    <property type="evidence" value="ECO:0007669"/>
    <property type="project" value="UniProtKB-KW"/>
</dbReference>
<dbReference type="InterPro" id="IPR038242">
    <property type="entry name" value="Cmr2_N"/>
</dbReference>
<evidence type="ECO:0000259" key="3">
    <source>
        <dbReference type="PROSITE" id="PS50887"/>
    </source>
</evidence>
<dbReference type="Pfam" id="PF22335">
    <property type="entry name" value="Cas10-Cmr2_palm2"/>
    <property type="match status" value="1"/>
</dbReference>
<dbReference type="AlphaFoldDB" id="A0A7C4KGK4"/>
<dbReference type="Pfam" id="PF12469">
    <property type="entry name" value="Cmr2_N"/>
    <property type="match status" value="1"/>
</dbReference>
<protein>
    <submittedName>
        <fullName evidence="4">Type III-B CRISPR-associated protein Cas10/Cmr2</fullName>
    </submittedName>
</protein>
<reference evidence="4" key="1">
    <citation type="journal article" date="2020" name="mSystems">
        <title>Genome- and Community-Level Interaction Insights into Carbon Utilization and Element Cycling Functions of Hydrothermarchaeota in Hydrothermal Sediment.</title>
        <authorList>
            <person name="Zhou Z."/>
            <person name="Liu Y."/>
            <person name="Xu W."/>
            <person name="Pan J."/>
            <person name="Luo Z.H."/>
            <person name="Li M."/>
        </authorList>
    </citation>
    <scope>NUCLEOTIDE SEQUENCE [LARGE SCALE GENOMIC DNA]</scope>
    <source>
        <strain evidence="4">SpSt-573</strain>
    </source>
</reference>
<dbReference type="NCBIfam" id="TIGR02577">
    <property type="entry name" value="cas_TM1794_Cmr2"/>
    <property type="match status" value="1"/>
</dbReference>
<evidence type="ECO:0000256" key="2">
    <source>
        <dbReference type="ARBA" id="ARBA00023118"/>
    </source>
</evidence>
<organism evidence="4">
    <name type="scientific">Anaerolinea thermolimosa</name>
    <dbReference type="NCBI Taxonomy" id="229919"/>
    <lineage>
        <taxon>Bacteria</taxon>
        <taxon>Bacillati</taxon>
        <taxon>Chloroflexota</taxon>
        <taxon>Anaerolineae</taxon>
        <taxon>Anaerolineales</taxon>
        <taxon>Anaerolineaceae</taxon>
        <taxon>Anaerolinea</taxon>
    </lineage>
</organism>
<comment type="caution">
    <text evidence="4">The sequence shown here is derived from an EMBL/GenBank/DDBJ whole genome shotgun (WGS) entry which is preliminary data.</text>
</comment>
<dbReference type="EMBL" id="DSYK01000216">
    <property type="protein sequence ID" value="HGS21052.1"/>
    <property type="molecule type" value="Genomic_DNA"/>
</dbReference>
<keyword evidence="2" id="KW-0051">Antiviral defense</keyword>
<dbReference type="InterPro" id="IPR043128">
    <property type="entry name" value="Rev_trsase/Diguanyl_cyclase"/>
</dbReference>
<dbReference type="Gene3D" id="3.30.70.2220">
    <property type="entry name" value="CRISPR-Cas system, Cmr2 subunit, D1 domain, cysteine cluster"/>
    <property type="match status" value="1"/>
</dbReference>
<keyword evidence="1" id="KW-0547">Nucleotide-binding</keyword>
<gene>
    <name evidence="4" type="primary">cas10</name>
    <name evidence="4" type="ORF">ENT37_04200</name>
</gene>
<dbReference type="InterPro" id="IPR013407">
    <property type="entry name" value="CRISPR-assoc_prot_Cmr2"/>
</dbReference>
<evidence type="ECO:0000313" key="4">
    <source>
        <dbReference type="EMBL" id="HGS21052.1"/>
    </source>
</evidence>
<dbReference type="GO" id="GO:0051607">
    <property type="term" value="P:defense response to virus"/>
    <property type="evidence" value="ECO:0007669"/>
    <property type="project" value="UniProtKB-KW"/>
</dbReference>
<dbReference type="InterPro" id="IPR024615">
    <property type="entry name" value="CRISPR-assoc_Cmr2_N"/>
</dbReference>
<evidence type="ECO:0000256" key="1">
    <source>
        <dbReference type="ARBA" id="ARBA00022741"/>
    </source>
</evidence>
<dbReference type="Gene3D" id="3.30.70.270">
    <property type="match status" value="1"/>
</dbReference>
<dbReference type="InterPro" id="IPR054767">
    <property type="entry name" value="Cas10-Cmr2_palm2"/>
</dbReference>
<dbReference type="InterPro" id="IPR000160">
    <property type="entry name" value="GGDEF_dom"/>
</dbReference>
<name>A0A7C4KGK4_9CHLR</name>
<feature type="domain" description="GGDEF" evidence="3">
    <location>
        <begin position="323"/>
        <end position="465"/>
    </location>
</feature>
<sequence length="583" mass="66033">MERMTNAVLIFTFSPVQSFIAEARRSEDLFNGSAILSRLAQAAGEKLESQGTLIYPVDLQGNDAPNVLVARIPSEKAQEMAQKAQDALLSRWQEIAEEARQNAHLDEDHLWKRIWNRQIKETPPWQIFWAYAEETQCYKEAYQQARDLLERAKRSRLFAQSEEEGEKDSLSGSRAALRTQNYPSARKYWEAMSKKRHILPSQVRPEGNELLDSIALVKRFWEGGGREFPSTSTIAAWDFYQLAKDKAQDELRKYREELDRLPLYKARRKHPDFPYDGDLFFEETLTPQRMKDSYNVELDEETLQKLRNLLENLVHKTGKSPSPYYILIQFDGDGVGAKINRLLDQADAEEKHCRFSQNLTRFSEQVGEIVKDEAGGFLIYNGGDDVLFLASREKGLELASNLAEKYREIVGEGLGILATASAGVVIAHHLTPLARALSLLHEAEHSAKAGKKDKEGNKSMVCVTLAKRGGEALSALSPWGEVEKYRAWVKAFQNNEVAGVFPYALAREAGTLQALPPEAMKSMVRYLLDRHSGEKLSKERRENLLEDLLAWCTAIEEKTGKPALEEIARWLIIARFLASGGAE</sequence>
<dbReference type="PROSITE" id="PS50887">
    <property type="entry name" value="GGDEF"/>
    <property type="match status" value="1"/>
</dbReference>